<evidence type="ECO:0000313" key="3">
    <source>
        <dbReference type="EMBL" id="KAE9280259.1"/>
    </source>
</evidence>
<accession>A0A6A4BU12</accession>
<organism evidence="2 4">
    <name type="scientific">Phytophthora rubi</name>
    <dbReference type="NCBI Taxonomy" id="129364"/>
    <lineage>
        <taxon>Eukaryota</taxon>
        <taxon>Sar</taxon>
        <taxon>Stramenopiles</taxon>
        <taxon>Oomycota</taxon>
        <taxon>Peronosporomycetes</taxon>
        <taxon>Peronosporales</taxon>
        <taxon>Peronosporaceae</taxon>
        <taxon>Phytophthora</taxon>
    </lineage>
</organism>
<feature type="domain" description="NAD-dependent epimerase/dehydratase" evidence="1">
    <location>
        <begin position="26"/>
        <end position="52"/>
    </location>
</feature>
<sequence length="53" mass="5415">MAPNPFEVSDAIAAVASCTSATRRRVLVTGAAGFIGFHTAKALLARGDDVVIV</sequence>
<gene>
    <name evidence="3" type="ORF">PR003_g28007</name>
    <name evidence="2" type="ORF">PR003_g28009</name>
</gene>
<dbReference type="Gene3D" id="3.40.50.720">
    <property type="entry name" value="NAD(P)-binding Rossmann-like Domain"/>
    <property type="match status" value="1"/>
</dbReference>
<evidence type="ECO:0000313" key="2">
    <source>
        <dbReference type="EMBL" id="KAE9280257.1"/>
    </source>
</evidence>
<dbReference type="Pfam" id="PF01370">
    <property type="entry name" value="Epimerase"/>
    <property type="match status" value="1"/>
</dbReference>
<dbReference type="InterPro" id="IPR001509">
    <property type="entry name" value="Epimerase_deHydtase"/>
</dbReference>
<dbReference type="SUPFAM" id="SSF51735">
    <property type="entry name" value="NAD(P)-binding Rossmann-fold domains"/>
    <property type="match status" value="1"/>
</dbReference>
<evidence type="ECO:0000313" key="4">
    <source>
        <dbReference type="Proteomes" id="UP000434957"/>
    </source>
</evidence>
<comment type="caution">
    <text evidence="2">The sequence shown here is derived from an EMBL/GenBank/DDBJ whole genome shotgun (WGS) entry which is preliminary data.</text>
</comment>
<dbReference type="EMBL" id="QXFT01004101">
    <property type="protein sequence ID" value="KAE9280257.1"/>
    <property type="molecule type" value="Genomic_DNA"/>
</dbReference>
<feature type="non-terminal residue" evidence="2">
    <location>
        <position position="53"/>
    </location>
</feature>
<proteinExistence type="predicted"/>
<evidence type="ECO:0000259" key="1">
    <source>
        <dbReference type="Pfam" id="PF01370"/>
    </source>
</evidence>
<dbReference type="InterPro" id="IPR036291">
    <property type="entry name" value="NAD(P)-bd_dom_sf"/>
</dbReference>
<protein>
    <recommendedName>
        <fullName evidence="1">NAD-dependent epimerase/dehydratase domain-containing protein</fullName>
    </recommendedName>
</protein>
<reference evidence="2 4" key="1">
    <citation type="submission" date="2018-08" db="EMBL/GenBank/DDBJ databases">
        <title>Genomic investigation of the strawberry pathogen Phytophthora fragariae indicates pathogenicity is determined by transcriptional variation in three key races.</title>
        <authorList>
            <person name="Adams T.M."/>
            <person name="Armitage A.D."/>
            <person name="Sobczyk M.K."/>
            <person name="Bates H.J."/>
            <person name="Dunwell J.M."/>
            <person name="Nellist C.F."/>
            <person name="Harrison R.J."/>
        </authorList>
    </citation>
    <scope>NUCLEOTIDE SEQUENCE [LARGE SCALE GENOMIC DNA]</scope>
    <source>
        <strain evidence="2 4">SCRP333</strain>
    </source>
</reference>
<name>A0A6A4BU12_9STRA</name>
<dbReference type="EMBL" id="QXFT01004101">
    <property type="protein sequence ID" value="KAE9280259.1"/>
    <property type="molecule type" value="Genomic_DNA"/>
</dbReference>
<dbReference type="Proteomes" id="UP000434957">
    <property type="component" value="Unassembled WGS sequence"/>
</dbReference>
<keyword evidence="4" id="KW-1185">Reference proteome</keyword>
<dbReference type="AlphaFoldDB" id="A0A6A4BU12"/>